<evidence type="ECO:0000313" key="7">
    <source>
        <dbReference type="EMBL" id="KAJ8349890.1"/>
    </source>
</evidence>
<dbReference type="Proteomes" id="UP001152622">
    <property type="component" value="Chromosome 9"/>
</dbReference>
<protein>
    <recommendedName>
        <fullName evidence="6">Neurexin/syndecan/glycophorin C domain-containing protein</fullName>
    </recommendedName>
</protein>
<reference evidence="7" key="1">
    <citation type="journal article" date="2023" name="Science">
        <title>Genome structures resolve the early diversification of teleost fishes.</title>
        <authorList>
            <person name="Parey E."/>
            <person name="Louis A."/>
            <person name="Montfort J."/>
            <person name="Bouchez O."/>
            <person name="Roques C."/>
            <person name="Iampietro C."/>
            <person name="Lluch J."/>
            <person name="Castinel A."/>
            <person name="Donnadieu C."/>
            <person name="Desvignes T."/>
            <person name="Floi Bucao C."/>
            <person name="Jouanno E."/>
            <person name="Wen M."/>
            <person name="Mejri S."/>
            <person name="Dirks R."/>
            <person name="Jansen H."/>
            <person name="Henkel C."/>
            <person name="Chen W.J."/>
            <person name="Zahm M."/>
            <person name="Cabau C."/>
            <person name="Klopp C."/>
            <person name="Thompson A.W."/>
            <person name="Robinson-Rechavi M."/>
            <person name="Braasch I."/>
            <person name="Lecointre G."/>
            <person name="Bobe J."/>
            <person name="Postlethwait J.H."/>
            <person name="Berthelot C."/>
            <person name="Roest Crollius H."/>
            <person name="Guiguen Y."/>
        </authorList>
    </citation>
    <scope>NUCLEOTIDE SEQUENCE</scope>
    <source>
        <strain evidence="7">WJC10195</strain>
    </source>
</reference>
<dbReference type="InterPro" id="IPR042192">
    <property type="entry name" value="Glycophorin-C"/>
</dbReference>
<name>A0A9Q1F2P7_SYNKA</name>
<evidence type="ECO:0000256" key="3">
    <source>
        <dbReference type="ARBA" id="ARBA00022989"/>
    </source>
</evidence>
<dbReference type="InterPro" id="IPR003585">
    <property type="entry name" value="Neurexin-like"/>
</dbReference>
<proteinExistence type="predicted"/>
<keyword evidence="4 5" id="KW-0472">Membrane</keyword>
<dbReference type="GO" id="GO:0030863">
    <property type="term" value="C:cortical cytoskeleton"/>
    <property type="evidence" value="ECO:0007669"/>
    <property type="project" value="TreeGrafter"/>
</dbReference>
<evidence type="ECO:0000256" key="5">
    <source>
        <dbReference type="SAM" id="Phobius"/>
    </source>
</evidence>
<dbReference type="AlphaFoldDB" id="A0A9Q1F2P7"/>
<dbReference type="GO" id="GO:0016020">
    <property type="term" value="C:membrane"/>
    <property type="evidence" value="ECO:0007669"/>
    <property type="project" value="UniProtKB-SubCell"/>
</dbReference>
<gene>
    <name evidence="7" type="ORF">SKAU_G00250200</name>
</gene>
<evidence type="ECO:0000313" key="8">
    <source>
        <dbReference type="Proteomes" id="UP001152622"/>
    </source>
</evidence>
<dbReference type="PANTHER" id="PTHR47614">
    <property type="entry name" value="GLYCOPHORIN-C"/>
    <property type="match status" value="1"/>
</dbReference>
<evidence type="ECO:0000256" key="2">
    <source>
        <dbReference type="ARBA" id="ARBA00022692"/>
    </source>
</evidence>
<evidence type="ECO:0000256" key="4">
    <source>
        <dbReference type="ARBA" id="ARBA00023136"/>
    </source>
</evidence>
<feature type="transmembrane region" description="Helical" evidence="5">
    <location>
        <begin position="108"/>
        <end position="129"/>
    </location>
</feature>
<keyword evidence="2 5" id="KW-0812">Transmembrane</keyword>
<dbReference type="OrthoDB" id="26719at2759"/>
<evidence type="ECO:0000259" key="6">
    <source>
        <dbReference type="SMART" id="SM00294"/>
    </source>
</evidence>
<keyword evidence="8" id="KW-1185">Reference proteome</keyword>
<sequence>MATRGSVRRGYGLKTWQAHIRAPSPLSQSAFKYRKTEEIVWRLSLETRKPVQQPDMENSTNTAIPAVSTNQANFPVTTETPAYHLTTGLGVSTVIHVGVDADDGSFNAILGGVIATVILVLLCLAVVLLRYMYRHKGSYSTNEAKGTEFAETADAALKKDPALQGSVDDSNKEYFI</sequence>
<comment type="subcellular location">
    <subcellularLocation>
        <location evidence="1">Membrane</location>
        <topology evidence="1">Single-pass membrane protein</topology>
    </subcellularLocation>
</comment>
<feature type="domain" description="Neurexin/syndecan/glycophorin C" evidence="6">
    <location>
        <begin position="128"/>
        <end position="146"/>
    </location>
</feature>
<evidence type="ECO:0000256" key="1">
    <source>
        <dbReference type="ARBA" id="ARBA00004167"/>
    </source>
</evidence>
<organism evidence="7 8">
    <name type="scientific">Synaphobranchus kaupii</name>
    <name type="common">Kaup's arrowtooth eel</name>
    <dbReference type="NCBI Taxonomy" id="118154"/>
    <lineage>
        <taxon>Eukaryota</taxon>
        <taxon>Metazoa</taxon>
        <taxon>Chordata</taxon>
        <taxon>Craniata</taxon>
        <taxon>Vertebrata</taxon>
        <taxon>Euteleostomi</taxon>
        <taxon>Actinopterygii</taxon>
        <taxon>Neopterygii</taxon>
        <taxon>Teleostei</taxon>
        <taxon>Anguilliformes</taxon>
        <taxon>Synaphobranchidae</taxon>
        <taxon>Synaphobranchus</taxon>
    </lineage>
</organism>
<dbReference type="PANTHER" id="PTHR47614:SF2">
    <property type="entry name" value="GLYCOPHORIN-C"/>
    <property type="match status" value="1"/>
</dbReference>
<keyword evidence="3 5" id="KW-1133">Transmembrane helix</keyword>
<dbReference type="EMBL" id="JAINUF010000009">
    <property type="protein sequence ID" value="KAJ8349890.1"/>
    <property type="molecule type" value="Genomic_DNA"/>
</dbReference>
<dbReference type="SMART" id="SM00294">
    <property type="entry name" value="4.1m"/>
    <property type="match status" value="1"/>
</dbReference>
<accession>A0A9Q1F2P7</accession>
<comment type="caution">
    <text evidence="7">The sequence shown here is derived from an EMBL/GenBank/DDBJ whole genome shotgun (WGS) entry which is preliminary data.</text>
</comment>